<keyword evidence="8" id="KW-1185">Reference proteome</keyword>
<reference evidence="8" key="1">
    <citation type="submission" date="2015-05" db="EMBL/GenBank/DDBJ databases">
        <authorList>
            <consortium name="Pathogen Informatics"/>
        </authorList>
    </citation>
    <scope>NUCLEOTIDE SEQUENCE [LARGE SCALE GENOMIC DNA]</scope>
    <source>
        <strain evidence="8">T1-815</strain>
    </source>
</reference>
<dbReference type="RefSeq" id="WP_055061272.1">
    <property type="nucleotide sequence ID" value="NZ_AP031452.1"/>
</dbReference>
<evidence type="ECO:0000256" key="4">
    <source>
        <dbReference type="ARBA" id="ARBA00022989"/>
    </source>
</evidence>
<dbReference type="GO" id="GO:0022857">
    <property type="term" value="F:transmembrane transporter activity"/>
    <property type="evidence" value="ECO:0007669"/>
    <property type="project" value="InterPro"/>
</dbReference>
<keyword evidence="4" id="KW-1133">Transmembrane helix</keyword>
<organism evidence="7 8">
    <name type="scientific">Agathobacter rectalis</name>
    <dbReference type="NCBI Taxonomy" id="39491"/>
    <lineage>
        <taxon>Bacteria</taxon>
        <taxon>Bacillati</taxon>
        <taxon>Bacillota</taxon>
        <taxon>Clostridia</taxon>
        <taxon>Lachnospirales</taxon>
        <taxon>Lachnospiraceae</taxon>
        <taxon>Agathobacter</taxon>
    </lineage>
</organism>
<dbReference type="PANTHER" id="PTHR34390">
    <property type="entry name" value="UPF0442 PROTEIN YJJB-RELATED"/>
    <property type="match status" value="1"/>
</dbReference>
<keyword evidence="3" id="KW-0812">Transmembrane</keyword>
<dbReference type="InterPro" id="IPR010619">
    <property type="entry name" value="ThrE-like_N"/>
</dbReference>
<keyword evidence="5" id="KW-0472">Membrane</keyword>
<dbReference type="GO" id="GO:0015744">
    <property type="term" value="P:succinate transport"/>
    <property type="evidence" value="ECO:0007669"/>
    <property type="project" value="TreeGrafter"/>
</dbReference>
<gene>
    <name evidence="7" type="ORF">T1815_08721</name>
</gene>
<evidence type="ECO:0000313" key="7">
    <source>
        <dbReference type="EMBL" id="CRL34569.1"/>
    </source>
</evidence>
<protein>
    <submittedName>
        <fullName evidence="7">Uncharacterized protein</fullName>
    </submittedName>
</protein>
<evidence type="ECO:0000313" key="8">
    <source>
        <dbReference type="Proteomes" id="UP000049472"/>
    </source>
</evidence>
<evidence type="ECO:0000256" key="2">
    <source>
        <dbReference type="ARBA" id="ARBA00022475"/>
    </source>
</evidence>
<dbReference type="AlphaFoldDB" id="A0A0M6WFS7"/>
<dbReference type="GO" id="GO:0005886">
    <property type="term" value="C:plasma membrane"/>
    <property type="evidence" value="ECO:0007669"/>
    <property type="project" value="UniProtKB-SubCell"/>
</dbReference>
<dbReference type="EMBL" id="CVRQ01000011">
    <property type="protein sequence ID" value="CRL34569.1"/>
    <property type="molecule type" value="Genomic_DNA"/>
</dbReference>
<evidence type="ECO:0000256" key="1">
    <source>
        <dbReference type="ARBA" id="ARBA00004651"/>
    </source>
</evidence>
<proteinExistence type="inferred from homology"/>
<dbReference type="Pfam" id="PF06738">
    <property type="entry name" value="ThrE"/>
    <property type="match status" value="1"/>
</dbReference>
<comment type="subcellular location">
    <subcellularLocation>
        <location evidence="1">Cell membrane</location>
        <topology evidence="1">Multi-pass membrane protein</topology>
    </subcellularLocation>
</comment>
<dbReference type="InterPro" id="IPR050539">
    <property type="entry name" value="ThrE_Dicarb/AminoAcid_Exp"/>
</dbReference>
<evidence type="ECO:0000256" key="5">
    <source>
        <dbReference type="ARBA" id="ARBA00023136"/>
    </source>
</evidence>
<sequence length="255" mass="27949">MAYTKEILTLAVEIGDCMLRNGAEIYRVEDTVVHILSSYEVEEFDVYVLSNGIFASANENKEDACSIVRHVPLGAVNLAKISALNQLARDICDQKISLIDSWDRLEQCKNIPNYKKSAQIFFCGLGSACFCYLFGGNWLDFVFAFVIGSLEQVLLFGLKKYKFTRIITNILASLFVTLLATASTLTGLSLLPDKIIIGAIMPLVPGIAFTTSIRDIYNGDYLSGTIHLLDALITAVCVAVGACLPFVVMKYMGGL</sequence>
<evidence type="ECO:0000256" key="6">
    <source>
        <dbReference type="ARBA" id="ARBA00034125"/>
    </source>
</evidence>
<evidence type="ECO:0000256" key="3">
    <source>
        <dbReference type="ARBA" id="ARBA00022692"/>
    </source>
</evidence>
<comment type="similarity">
    <text evidence="6">Belongs to the ThrE exporter (TC 2.A.79) family.</text>
</comment>
<accession>A0A0M6WFS7</accession>
<name>A0A0M6WFS7_9FIRM</name>
<keyword evidence="2" id="KW-1003">Cell membrane</keyword>
<dbReference type="PANTHER" id="PTHR34390:SF2">
    <property type="entry name" value="SUCCINATE TRANSPORTER SUBUNIT YJJP-RELATED"/>
    <property type="match status" value="1"/>
</dbReference>
<dbReference type="Proteomes" id="UP000049472">
    <property type="component" value="Unassembled WGS sequence"/>
</dbReference>